<keyword evidence="1" id="KW-0732">Signal</keyword>
<keyword evidence="3" id="KW-1185">Reference proteome</keyword>
<dbReference type="Ensembl" id="ENSAOWT00000004477.1">
    <property type="protein sequence ID" value="ENSAOWP00000003913.1"/>
    <property type="gene ID" value="ENSAOWG00000002743.1"/>
</dbReference>
<dbReference type="AlphaFoldDB" id="A0A8B9NY59"/>
<reference evidence="2" key="2">
    <citation type="submission" date="2025-09" db="UniProtKB">
        <authorList>
            <consortium name="Ensembl"/>
        </authorList>
    </citation>
    <scope>IDENTIFICATION</scope>
</reference>
<name>A0A8B9NY59_APTOW</name>
<organism evidence="2 3">
    <name type="scientific">Apteryx owenii</name>
    <name type="common">Little spotted kiwi</name>
    <dbReference type="NCBI Taxonomy" id="8824"/>
    <lineage>
        <taxon>Eukaryota</taxon>
        <taxon>Metazoa</taxon>
        <taxon>Chordata</taxon>
        <taxon>Craniata</taxon>
        <taxon>Vertebrata</taxon>
        <taxon>Euteleostomi</taxon>
        <taxon>Archelosauria</taxon>
        <taxon>Archosauria</taxon>
        <taxon>Dinosauria</taxon>
        <taxon>Saurischia</taxon>
        <taxon>Theropoda</taxon>
        <taxon>Coelurosauria</taxon>
        <taxon>Aves</taxon>
        <taxon>Palaeognathae</taxon>
        <taxon>Apterygiformes</taxon>
        <taxon>Apterygidae</taxon>
        <taxon>Apteryx</taxon>
    </lineage>
</organism>
<evidence type="ECO:0000313" key="3">
    <source>
        <dbReference type="Proteomes" id="UP000694424"/>
    </source>
</evidence>
<sequence>LAFNATNILSVIIQLLLQLPAVTSSTPSCSPGCNWPVPVCKEATVQHTADFRLTSKRAKFFPVQREGGVQGGLLLIFTLSL</sequence>
<protein>
    <submittedName>
        <fullName evidence="2">Uncharacterized protein</fullName>
    </submittedName>
</protein>
<reference evidence="2" key="1">
    <citation type="submission" date="2025-08" db="UniProtKB">
        <authorList>
            <consortium name="Ensembl"/>
        </authorList>
    </citation>
    <scope>IDENTIFICATION</scope>
</reference>
<dbReference type="Proteomes" id="UP000694424">
    <property type="component" value="Unplaced"/>
</dbReference>
<evidence type="ECO:0000313" key="2">
    <source>
        <dbReference type="Ensembl" id="ENSAOWP00000003913.1"/>
    </source>
</evidence>
<feature type="chain" id="PRO_5034806021" evidence="1">
    <location>
        <begin position="25"/>
        <end position="81"/>
    </location>
</feature>
<proteinExistence type="predicted"/>
<feature type="signal peptide" evidence="1">
    <location>
        <begin position="1"/>
        <end position="24"/>
    </location>
</feature>
<evidence type="ECO:0000256" key="1">
    <source>
        <dbReference type="SAM" id="SignalP"/>
    </source>
</evidence>
<accession>A0A8B9NY59</accession>